<proteinExistence type="predicted"/>
<dbReference type="AlphaFoldDB" id="A0A6A4GIE3"/>
<dbReference type="Proteomes" id="UP000799118">
    <property type="component" value="Unassembled WGS sequence"/>
</dbReference>
<dbReference type="Pfam" id="PF08584">
    <property type="entry name" value="Ribonuc_P_40"/>
    <property type="match status" value="1"/>
</dbReference>
<dbReference type="GO" id="GO:0030677">
    <property type="term" value="C:ribonuclease P complex"/>
    <property type="evidence" value="ECO:0007669"/>
    <property type="project" value="InterPro"/>
</dbReference>
<sequence length="452" mass="50104">ILDGLMHLVFCIIYLALLLTTTTMTLEPRRIEISTGLSLQDTKLQTSLKAPRYLKGHVSLSKIAAESSSVSFATQSGLSLLSAGSGPTFSTQEEDIWCIDHRGVLTLSVCLVGKRVAFGKERRNKVMEDMIGLLINNPFSTVISIPLYAKDTESSKVRAHRDLAVEEMGGTKGSGSWLRRYGMFLSFQRSGEGLETAFENLIEDRATNPFEAVQVRCQKSISNDVHVPIVQLTARPKRQGVSTEQEGEEEDWYEAMEGLFELKANDRIDPFVAVYEPPSSTRIGNVTHLRWTGFIGPSFVQSLIDLLSLPEFFSLTSHACTWAPVSYVSPKAQAPGGTNVAPPLRDPTREVEDSWCLIMTTSGCSEAEGSKKMCTWALAESVGKHDTRLGYSEEKLFMVPSTLVQPAPEILTNGILMIWRIFCPPSSPPTFCHFDRPMVELFFKALTWFGTT</sequence>
<keyword evidence="1" id="KW-1133">Transmembrane helix</keyword>
<keyword evidence="1" id="KW-0812">Transmembrane</keyword>
<accession>A0A6A4GIE3</accession>
<keyword evidence="3" id="KW-1185">Reference proteome</keyword>
<keyword evidence="1" id="KW-0472">Membrane</keyword>
<dbReference type="OrthoDB" id="63112at2759"/>
<protein>
    <submittedName>
        <fullName evidence="2">Uncharacterized protein</fullName>
    </submittedName>
</protein>
<feature type="non-terminal residue" evidence="2">
    <location>
        <position position="452"/>
    </location>
</feature>
<gene>
    <name evidence="2" type="ORF">BT96DRAFT_928942</name>
</gene>
<feature type="transmembrane region" description="Helical" evidence="1">
    <location>
        <begin position="6"/>
        <end position="26"/>
    </location>
</feature>
<evidence type="ECO:0000256" key="1">
    <source>
        <dbReference type="SAM" id="Phobius"/>
    </source>
</evidence>
<feature type="non-terminal residue" evidence="2">
    <location>
        <position position="1"/>
    </location>
</feature>
<reference evidence="2" key="1">
    <citation type="journal article" date="2019" name="Environ. Microbiol.">
        <title>Fungal ecological strategies reflected in gene transcription - a case study of two litter decomposers.</title>
        <authorList>
            <person name="Barbi F."/>
            <person name="Kohler A."/>
            <person name="Barry K."/>
            <person name="Baskaran P."/>
            <person name="Daum C."/>
            <person name="Fauchery L."/>
            <person name="Ihrmark K."/>
            <person name="Kuo A."/>
            <person name="LaButti K."/>
            <person name="Lipzen A."/>
            <person name="Morin E."/>
            <person name="Grigoriev I.V."/>
            <person name="Henrissat B."/>
            <person name="Lindahl B."/>
            <person name="Martin F."/>
        </authorList>
    </citation>
    <scope>NUCLEOTIDE SEQUENCE</scope>
    <source>
        <strain evidence="2">JB14</strain>
    </source>
</reference>
<dbReference type="EMBL" id="ML770026">
    <property type="protein sequence ID" value="KAE9385123.1"/>
    <property type="molecule type" value="Genomic_DNA"/>
</dbReference>
<evidence type="ECO:0000313" key="3">
    <source>
        <dbReference type="Proteomes" id="UP000799118"/>
    </source>
</evidence>
<evidence type="ECO:0000313" key="2">
    <source>
        <dbReference type="EMBL" id="KAE9385123.1"/>
    </source>
</evidence>
<dbReference type="GO" id="GO:0001682">
    <property type="term" value="P:tRNA 5'-leader removal"/>
    <property type="evidence" value="ECO:0007669"/>
    <property type="project" value="InterPro"/>
</dbReference>
<name>A0A6A4GIE3_9AGAR</name>
<dbReference type="InterPro" id="IPR013893">
    <property type="entry name" value="RNase_P_Rpp40"/>
</dbReference>
<organism evidence="2 3">
    <name type="scientific">Gymnopus androsaceus JB14</name>
    <dbReference type="NCBI Taxonomy" id="1447944"/>
    <lineage>
        <taxon>Eukaryota</taxon>
        <taxon>Fungi</taxon>
        <taxon>Dikarya</taxon>
        <taxon>Basidiomycota</taxon>
        <taxon>Agaricomycotina</taxon>
        <taxon>Agaricomycetes</taxon>
        <taxon>Agaricomycetidae</taxon>
        <taxon>Agaricales</taxon>
        <taxon>Marasmiineae</taxon>
        <taxon>Omphalotaceae</taxon>
        <taxon>Gymnopus</taxon>
    </lineage>
</organism>